<name>A0A0P1A920_PLAHL</name>
<proteinExistence type="predicted"/>
<evidence type="ECO:0000313" key="1">
    <source>
        <dbReference type="EMBL" id="CEG36808.1"/>
    </source>
</evidence>
<protein>
    <submittedName>
        <fullName evidence="1">Uncharacterized protein</fullName>
    </submittedName>
</protein>
<keyword evidence="2" id="KW-1185">Reference proteome</keyword>
<organism evidence="1 2">
    <name type="scientific">Plasmopara halstedii</name>
    <name type="common">Downy mildew of sunflower</name>
    <dbReference type="NCBI Taxonomy" id="4781"/>
    <lineage>
        <taxon>Eukaryota</taxon>
        <taxon>Sar</taxon>
        <taxon>Stramenopiles</taxon>
        <taxon>Oomycota</taxon>
        <taxon>Peronosporomycetes</taxon>
        <taxon>Peronosporales</taxon>
        <taxon>Peronosporaceae</taxon>
        <taxon>Plasmopara</taxon>
    </lineage>
</organism>
<dbReference type="RefSeq" id="XP_024573177.1">
    <property type="nucleotide sequence ID" value="XM_024722063.1"/>
</dbReference>
<sequence length="118" mass="12910">MSSQSHITLDASPINNLKISAGFFACCKVVQSLEVTTSPTVPKMAIRKLQVLYLSPVIHSCLYPAPFVEKTAALDRTDSIQHDKNRQASPSIQSIISILDVATGYCSLKLLSLNKDYI</sequence>
<dbReference type="AlphaFoldDB" id="A0A0P1A920"/>
<dbReference type="Proteomes" id="UP000054928">
    <property type="component" value="Unassembled WGS sequence"/>
</dbReference>
<dbReference type="EMBL" id="CCYD01000252">
    <property type="protein sequence ID" value="CEG36808.1"/>
    <property type="molecule type" value="Genomic_DNA"/>
</dbReference>
<accession>A0A0P1A920</accession>
<evidence type="ECO:0000313" key="2">
    <source>
        <dbReference type="Proteomes" id="UP000054928"/>
    </source>
</evidence>
<reference evidence="2" key="1">
    <citation type="submission" date="2014-09" db="EMBL/GenBank/DDBJ databases">
        <authorList>
            <person name="Sharma Rahul"/>
            <person name="Thines Marco"/>
        </authorList>
    </citation>
    <scope>NUCLEOTIDE SEQUENCE [LARGE SCALE GENOMIC DNA]</scope>
</reference>
<dbReference type="GeneID" id="36399120"/>